<dbReference type="PANTHER" id="PTHR43739:SF5">
    <property type="entry name" value="EXO-ALPHA-SIALIDASE"/>
    <property type="match status" value="1"/>
</dbReference>
<sequence length="818" mass="90348">MKWIAEIQQTWQVKMIFRASTLSFCCCGLFFSCHNSVGKLGNNETKAQPVNFNGRNDAWDFTGPGGGGAMFSPTVSPHNPDHAFVSCDMTGSFATKNGGTSWRMFNLRGRVHFYVFDPQDPKVVYANSTALFKSVDGGDTWQVLYPPSSEIAGVISKGDHANEMIVTRDSTLRKVLALAVDPDDSRELYAAIMIDDTLAFYTSKDTGIHWTRDRVLKDGAKDIFVDPASPPESRTIYITGKQTVTARVKGTWQVNKGPAGVKNLTQFTGGYDPQHGKMVLYAISGKSYFDRKGEQSGIHFSIDGGKTWENRQEGLVAMAAEGSALPEWRSVATAARNPGVVYISYADMKVHEDTVYIGVAKSEDYAKTWQLVWKDNIRQSPDQPPTNMKDGWINQRFGPGWGENPFAMGVGADNPDVCYASDFGRTIKTVDGGKTWQQVYTKKKAGAGWISAGLQVTTGYMMAFDPFDENYVLMANTDTGLLESTDGAKSWRSATHHNGVPRNWVNSTYWLSFDPVVKNKLWAAMSRNHDLPRPKMWRNRPADSFEGGVLVSEDGGKTWQPTSEDIGEAAITHLLIDPESNPSSRTLYACAFGKGVYKSTDGGKTWEQKNAGIEGDKPFAWRIIRRENDGDLFLIVSRRSEDGSIGNDGDGALYHSSDGATSWTKVQLPHGTNGPTSLAVDPHNSERLVLSAWGRPVGSRFSPDIGGGIYLSEDNGANWTQVMEADQHIHDITIDRRNNVYYACGFNASAYRSEDRGSTWQRIRGYNFKWGKRVDPDPRDPEKIFIVTFGGGVWHGPAKGDKNAVEDIITPVLAYSSD</sequence>
<dbReference type="Gene3D" id="2.130.10.10">
    <property type="entry name" value="YVTN repeat-like/Quinoprotein amine dehydrogenase"/>
    <property type="match status" value="5"/>
</dbReference>
<accession>A0ABT8L423</accession>
<evidence type="ECO:0000313" key="4">
    <source>
        <dbReference type="Proteomes" id="UP001172083"/>
    </source>
</evidence>
<dbReference type="EMBL" id="JAUJEB010000001">
    <property type="protein sequence ID" value="MDN5211787.1"/>
    <property type="molecule type" value="Genomic_DNA"/>
</dbReference>
<dbReference type="InterPro" id="IPR031778">
    <property type="entry name" value="Sortilin_N"/>
</dbReference>
<dbReference type="CDD" id="cd15482">
    <property type="entry name" value="Sialidase_non-viral"/>
    <property type="match status" value="3"/>
</dbReference>
<dbReference type="SUPFAM" id="SSF110296">
    <property type="entry name" value="Oligoxyloglucan reducing end-specific cellobiohydrolase"/>
    <property type="match status" value="2"/>
</dbReference>
<gene>
    <name evidence="3" type="ORF">QQ020_06985</name>
</gene>
<dbReference type="InterPro" id="IPR052025">
    <property type="entry name" value="Xyloglucanase_GH74"/>
</dbReference>
<keyword evidence="1" id="KW-0677">Repeat</keyword>
<protein>
    <recommendedName>
        <fullName evidence="2">Sortilin N-terminal domain-containing protein</fullName>
    </recommendedName>
</protein>
<organism evidence="3 4">
    <name type="scientific">Agaribacillus aureus</name>
    <dbReference type="NCBI Taxonomy" id="3051825"/>
    <lineage>
        <taxon>Bacteria</taxon>
        <taxon>Pseudomonadati</taxon>
        <taxon>Bacteroidota</taxon>
        <taxon>Cytophagia</taxon>
        <taxon>Cytophagales</taxon>
        <taxon>Splendidivirgaceae</taxon>
        <taxon>Agaribacillus</taxon>
    </lineage>
</organism>
<evidence type="ECO:0000256" key="1">
    <source>
        <dbReference type="ARBA" id="ARBA00022737"/>
    </source>
</evidence>
<dbReference type="InterPro" id="IPR015943">
    <property type="entry name" value="WD40/YVTN_repeat-like_dom_sf"/>
</dbReference>
<evidence type="ECO:0000259" key="2">
    <source>
        <dbReference type="Pfam" id="PF15902"/>
    </source>
</evidence>
<dbReference type="PROSITE" id="PS51257">
    <property type="entry name" value="PROKAR_LIPOPROTEIN"/>
    <property type="match status" value="1"/>
</dbReference>
<evidence type="ECO:0000313" key="3">
    <source>
        <dbReference type="EMBL" id="MDN5211787.1"/>
    </source>
</evidence>
<dbReference type="PANTHER" id="PTHR43739">
    <property type="entry name" value="XYLOGLUCANASE (EUROFUNG)"/>
    <property type="match status" value="1"/>
</dbReference>
<dbReference type="Pfam" id="PF15902">
    <property type="entry name" value="Sortilin-Vps10"/>
    <property type="match status" value="1"/>
</dbReference>
<proteinExistence type="predicted"/>
<comment type="caution">
    <text evidence="3">The sequence shown here is derived from an EMBL/GenBank/DDBJ whole genome shotgun (WGS) entry which is preliminary data.</text>
</comment>
<dbReference type="Proteomes" id="UP001172083">
    <property type="component" value="Unassembled WGS sequence"/>
</dbReference>
<dbReference type="RefSeq" id="WP_346757115.1">
    <property type="nucleotide sequence ID" value="NZ_JAUJEB010000001.1"/>
</dbReference>
<reference evidence="3" key="1">
    <citation type="submission" date="2023-06" db="EMBL/GenBank/DDBJ databases">
        <title>Genomic of Agaribacillus aureum.</title>
        <authorList>
            <person name="Wang G."/>
        </authorList>
    </citation>
    <scope>NUCLEOTIDE SEQUENCE</scope>
    <source>
        <strain evidence="3">BMA12</strain>
    </source>
</reference>
<keyword evidence="4" id="KW-1185">Reference proteome</keyword>
<feature type="domain" description="Sortilin N-terminal" evidence="2">
    <location>
        <begin position="549"/>
        <end position="667"/>
    </location>
</feature>
<name>A0ABT8L423_9BACT</name>